<gene>
    <name evidence="1" type="ORF">Q75_02345</name>
</gene>
<dbReference type="GO" id="GO:0032259">
    <property type="term" value="P:methylation"/>
    <property type="evidence" value="ECO:0007669"/>
    <property type="project" value="UniProtKB-KW"/>
</dbReference>
<evidence type="ECO:0000313" key="1">
    <source>
        <dbReference type="EMBL" id="KUP08484.1"/>
    </source>
</evidence>
<dbReference type="InterPro" id="IPR029063">
    <property type="entry name" value="SAM-dependent_MTases_sf"/>
</dbReference>
<keyword evidence="2" id="KW-1185">Reference proteome</keyword>
<dbReference type="Proteomes" id="UP000074108">
    <property type="component" value="Unassembled WGS sequence"/>
</dbReference>
<accession>A0A147KBK5</accession>
<proteinExistence type="predicted"/>
<organism evidence="1 2">
    <name type="scientific">Bacillus coahuilensis p1.1.43</name>
    <dbReference type="NCBI Taxonomy" id="1150625"/>
    <lineage>
        <taxon>Bacteria</taxon>
        <taxon>Bacillati</taxon>
        <taxon>Bacillota</taxon>
        <taxon>Bacilli</taxon>
        <taxon>Bacillales</taxon>
        <taxon>Bacillaceae</taxon>
        <taxon>Bacillus</taxon>
    </lineage>
</organism>
<evidence type="ECO:0000313" key="2">
    <source>
        <dbReference type="Proteomes" id="UP000074108"/>
    </source>
</evidence>
<dbReference type="AlphaFoldDB" id="A0A147KBK5"/>
<protein>
    <submittedName>
        <fullName evidence="1">SAM-dependent methyltransferase</fullName>
    </submittedName>
</protein>
<dbReference type="SUPFAM" id="SSF53335">
    <property type="entry name" value="S-adenosyl-L-methionine-dependent methyltransferases"/>
    <property type="match status" value="1"/>
</dbReference>
<dbReference type="OrthoDB" id="9780095at2"/>
<dbReference type="RefSeq" id="WP_010171054.1">
    <property type="nucleotide sequence ID" value="NZ_LDYG01000010.1"/>
</dbReference>
<dbReference type="GO" id="GO:0008168">
    <property type="term" value="F:methyltransferase activity"/>
    <property type="evidence" value="ECO:0007669"/>
    <property type="project" value="UniProtKB-KW"/>
</dbReference>
<name>A0A147KBK5_9BACI</name>
<reference evidence="1 2" key="1">
    <citation type="journal article" date="2016" name="Front. Microbiol.">
        <title>Microevolution Analysis of Bacillus coahuilensis Unveils Differences in Phosphorus Acquisition Strategies and Their Regulation.</title>
        <authorList>
            <person name="Gomez-Lunar Z."/>
            <person name="Hernandez-Gonzalez I."/>
            <person name="Rodriguez-Torres M.D."/>
            <person name="Souza V."/>
            <person name="Olmedo-Alvarez G."/>
        </authorList>
    </citation>
    <scope>NUCLEOTIDE SEQUENCE [LARGE SCALE GENOMIC DNA]</scope>
    <source>
        <strain evidence="2">p1.1.43</strain>
    </source>
</reference>
<dbReference type="Gene3D" id="3.40.50.150">
    <property type="entry name" value="Vaccinia Virus protein VP39"/>
    <property type="match status" value="1"/>
</dbReference>
<comment type="caution">
    <text evidence="1">The sequence shown here is derived from an EMBL/GenBank/DDBJ whole genome shotgun (WGS) entry which is preliminary data.</text>
</comment>
<keyword evidence="1" id="KW-0808">Transferase</keyword>
<sequence>MNEHARDEELNINTTGDPNAFTHSFHYHRYEPTPYIGLDELFGVLTLSYDERLVDFGCGKGRMNFYVHSYGKGKAIGVEYEEEFYRNSLVNLENYRKKYDVVHDEITFYHGLAETYPIQTQDTIFYFFNPFTVAIFRRVVKNILHSYASSPRDISLVLYYPSEDYLFFLENETKFVLKREVRIPGLFEHNRNERFLLYTIVKNL</sequence>
<dbReference type="EMBL" id="LDYG01000010">
    <property type="protein sequence ID" value="KUP08484.1"/>
    <property type="molecule type" value="Genomic_DNA"/>
</dbReference>
<dbReference type="PATRIC" id="fig|1150625.3.peg.500"/>
<dbReference type="STRING" id="1150625.Q75_02345"/>
<keyword evidence="1" id="KW-0489">Methyltransferase</keyword>